<gene>
    <name evidence="3" type="ORF">PISL3812_05318</name>
</gene>
<keyword evidence="4" id="KW-1185">Reference proteome</keyword>
<evidence type="ECO:0000259" key="2">
    <source>
        <dbReference type="Pfam" id="PF22041"/>
    </source>
</evidence>
<proteinExistence type="predicted"/>
<dbReference type="Gene3D" id="1.20.1050.10">
    <property type="match status" value="1"/>
</dbReference>
<dbReference type="EMBL" id="CVMT01000004">
    <property type="protein sequence ID" value="CRG88289.1"/>
    <property type="molecule type" value="Genomic_DNA"/>
</dbReference>
<evidence type="ECO:0000259" key="1">
    <source>
        <dbReference type="Pfam" id="PF13409"/>
    </source>
</evidence>
<dbReference type="InterPro" id="IPR036249">
    <property type="entry name" value="Thioredoxin-like_sf"/>
</dbReference>
<accession>A0A0U1LY74</accession>
<reference evidence="3 4" key="1">
    <citation type="submission" date="2015-04" db="EMBL/GenBank/DDBJ databases">
        <authorList>
            <person name="Syromyatnikov M.Y."/>
            <person name="Popov V.N."/>
        </authorList>
    </citation>
    <scope>NUCLEOTIDE SEQUENCE [LARGE SCALE GENOMIC DNA]</scope>
    <source>
        <strain evidence="3">WF-38-12</strain>
    </source>
</reference>
<dbReference type="InterPro" id="IPR036282">
    <property type="entry name" value="Glutathione-S-Trfase_C_sf"/>
</dbReference>
<feature type="domain" description="Glutathione S-transferase UstS-like C-terminal" evidence="2">
    <location>
        <begin position="120"/>
        <end position="262"/>
    </location>
</feature>
<dbReference type="Pfam" id="PF13409">
    <property type="entry name" value="GST_N_2"/>
    <property type="match status" value="1"/>
</dbReference>
<dbReference type="AlphaFoldDB" id="A0A0U1LY74"/>
<dbReference type="InterPro" id="IPR054416">
    <property type="entry name" value="GST_UstS-like_C"/>
</dbReference>
<organism evidence="3 4">
    <name type="scientific">Talaromyces islandicus</name>
    <name type="common">Penicillium islandicum</name>
    <dbReference type="NCBI Taxonomy" id="28573"/>
    <lineage>
        <taxon>Eukaryota</taxon>
        <taxon>Fungi</taxon>
        <taxon>Dikarya</taxon>
        <taxon>Ascomycota</taxon>
        <taxon>Pezizomycotina</taxon>
        <taxon>Eurotiomycetes</taxon>
        <taxon>Eurotiomycetidae</taxon>
        <taxon>Eurotiales</taxon>
        <taxon>Trichocomaceae</taxon>
        <taxon>Talaromyces</taxon>
        <taxon>Talaromyces sect. Islandici</taxon>
    </lineage>
</organism>
<name>A0A0U1LY74_TALIS</name>
<dbReference type="Gene3D" id="3.40.30.10">
    <property type="entry name" value="Glutaredoxin"/>
    <property type="match status" value="1"/>
</dbReference>
<dbReference type="Proteomes" id="UP000054383">
    <property type="component" value="Unassembled WGS sequence"/>
</dbReference>
<dbReference type="STRING" id="28573.A0A0U1LY74"/>
<dbReference type="OMA" id="DAGHQWL"/>
<evidence type="ECO:0000313" key="3">
    <source>
        <dbReference type="EMBL" id="CRG88289.1"/>
    </source>
</evidence>
<feature type="domain" description="GST N-terminal" evidence="1">
    <location>
        <begin position="24"/>
        <end position="101"/>
    </location>
</feature>
<dbReference type="Pfam" id="PF22041">
    <property type="entry name" value="GST_C_7"/>
    <property type="match status" value="1"/>
</dbReference>
<dbReference type="SUPFAM" id="SSF47616">
    <property type="entry name" value="GST C-terminal domain-like"/>
    <property type="match status" value="1"/>
</dbReference>
<dbReference type="InterPro" id="IPR004045">
    <property type="entry name" value="Glutathione_S-Trfase_N"/>
</dbReference>
<protein>
    <submittedName>
        <fullName evidence="3">Uncharacterized protein</fullName>
    </submittedName>
</protein>
<dbReference type="SUPFAM" id="SSF52833">
    <property type="entry name" value="Thioredoxin-like"/>
    <property type="match status" value="1"/>
</dbReference>
<dbReference type="OrthoDB" id="4951845at2759"/>
<sequence>MGDSSEPVHFFDLTCDLEGARKSWSPNTLKTRAVLNFKGIKYTQSWVSYPDIAPLSERLQMNPTGKTIKYTLPAIVHKASITENAHGALNDSLPIANHLEKTFPAPQYPSIFPNGQASYALAHATEELLNGAIAQSWVIVLPKVHAILDKRGAEYFHNTRVPNMRRRYPDLVNISEVLPKTDEEYEAIWTETQKKLKVFTTMLTESGSNPGPFLEGEKPGYADFILASWLAWHERSCPKTFDALLKTGDGSLRKHWEASLPYLEGQGETKDWPAAKI</sequence>
<evidence type="ECO:0000313" key="4">
    <source>
        <dbReference type="Proteomes" id="UP000054383"/>
    </source>
</evidence>